<gene>
    <name evidence="8" type="ORF">SAMN05443144_12019</name>
</gene>
<keyword evidence="9" id="KW-1185">Reference proteome</keyword>
<dbReference type="InterPro" id="IPR002191">
    <property type="entry name" value="Bac_export_3"/>
</dbReference>
<comment type="similarity">
    <text evidence="2">Belongs to the FliQ/MopD/SpaQ family.</text>
</comment>
<dbReference type="GO" id="GO:0005886">
    <property type="term" value="C:plasma membrane"/>
    <property type="evidence" value="ECO:0007669"/>
    <property type="project" value="UniProtKB-SubCell"/>
</dbReference>
<evidence type="ECO:0000256" key="4">
    <source>
        <dbReference type="ARBA" id="ARBA00022692"/>
    </source>
</evidence>
<evidence type="ECO:0000256" key="2">
    <source>
        <dbReference type="ARBA" id="ARBA00006156"/>
    </source>
</evidence>
<dbReference type="OrthoDB" id="9806440at2"/>
<keyword evidence="5 7" id="KW-1133">Transmembrane helix</keyword>
<keyword evidence="8" id="KW-0969">Cilium</keyword>
<comment type="subcellular location">
    <subcellularLocation>
        <location evidence="1">Cell membrane</location>
        <topology evidence="1">Multi-pass membrane protein</topology>
    </subcellularLocation>
</comment>
<organism evidence="8 9">
    <name type="scientific">Fodinibius roseus</name>
    <dbReference type="NCBI Taxonomy" id="1194090"/>
    <lineage>
        <taxon>Bacteria</taxon>
        <taxon>Pseudomonadati</taxon>
        <taxon>Balneolota</taxon>
        <taxon>Balneolia</taxon>
        <taxon>Balneolales</taxon>
        <taxon>Balneolaceae</taxon>
        <taxon>Fodinibius</taxon>
    </lineage>
</organism>
<feature type="transmembrane region" description="Helical" evidence="7">
    <location>
        <begin position="51"/>
        <end position="74"/>
    </location>
</feature>
<accession>A0A1M5HEU9</accession>
<keyword evidence="4 7" id="KW-0812">Transmembrane</keyword>
<keyword evidence="8" id="KW-0966">Cell projection</keyword>
<evidence type="ECO:0000256" key="6">
    <source>
        <dbReference type="ARBA" id="ARBA00023136"/>
    </source>
</evidence>
<dbReference type="PANTHER" id="PTHR34040">
    <property type="entry name" value="FLAGELLAR BIOSYNTHETIC PROTEIN FLIQ"/>
    <property type="match status" value="1"/>
</dbReference>
<evidence type="ECO:0000256" key="7">
    <source>
        <dbReference type="SAM" id="Phobius"/>
    </source>
</evidence>
<sequence length="90" mass="9833">MNVETALHWLQEMLTAVVVLSAPPLIGALVIGLAVAIFQAATSIQELTLSYVPKMVVVALILFFSFGFMLQYAIGFMESIFEIIPQLTNS</sequence>
<protein>
    <submittedName>
        <fullName evidence="8">Flagellar biosynthetic protein FliQ</fullName>
    </submittedName>
</protein>
<evidence type="ECO:0000313" key="9">
    <source>
        <dbReference type="Proteomes" id="UP000184041"/>
    </source>
</evidence>
<dbReference type="PRINTS" id="PR00952">
    <property type="entry name" value="TYPE3IMQPROT"/>
</dbReference>
<dbReference type="EMBL" id="FQUS01000020">
    <property type="protein sequence ID" value="SHG14408.1"/>
    <property type="molecule type" value="Genomic_DNA"/>
</dbReference>
<reference evidence="8 9" key="1">
    <citation type="submission" date="2016-11" db="EMBL/GenBank/DDBJ databases">
        <authorList>
            <person name="Jaros S."/>
            <person name="Januszkiewicz K."/>
            <person name="Wedrychowicz H."/>
        </authorList>
    </citation>
    <scope>NUCLEOTIDE SEQUENCE [LARGE SCALE GENOMIC DNA]</scope>
    <source>
        <strain evidence="8 9">DSM 21986</strain>
    </source>
</reference>
<dbReference type="STRING" id="1194090.SAMN05443144_12019"/>
<dbReference type="PANTHER" id="PTHR34040:SF7">
    <property type="entry name" value="SURFACE PRESENTATION OF ANTIGENS PROTEIN SPAQ"/>
    <property type="match status" value="1"/>
</dbReference>
<evidence type="ECO:0000256" key="3">
    <source>
        <dbReference type="ARBA" id="ARBA00022475"/>
    </source>
</evidence>
<dbReference type="AlphaFoldDB" id="A0A1M5HEU9"/>
<dbReference type="Proteomes" id="UP000184041">
    <property type="component" value="Unassembled WGS sequence"/>
</dbReference>
<name>A0A1M5HEU9_9BACT</name>
<dbReference type="GO" id="GO:0009306">
    <property type="term" value="P:protein secretion"/>
    <property type="evidence" value="ECO:0007669"/>
    <property type="project" value="InterPro"/>
</dbReference>
<feature type="transmembrane region" description="Helical" evidence="7">
    <location>
        <begin position="13"/>
        <end position="39"/>
    </location>
</feature>
<evidence type="ECO:0000256" key="5">
    <source>
        <dbReference type="ARBA" id="ARBA00022989"/>
    </source>
</evidence>
<keyword evidence="8" id="KW-0282">Flagellum</keyword>
<dbReference type="PIRSF" id="PIRSF004669">
    <property type="entry name" value="FliQ"/>
    <property type="match status" value="1"/>
</dbReference>
<keyword evidence="3" id="KW-1003">Cell membrane</keyword>
<evidence type="ECO:0000256" key="1">
    <source>
        <dbReference type="ARBA" id="ARBA00004651"/>
    </source>
</evidence>
<proteinExistence type="inferred from homology"/>
<dbReference type="Pfam" id="PF01313">
    <property type="entry name" value="Bac_export_3"/>
    <property type="match status" value="1"/>
</dbReference>
<keyword evidence="6 7" id="KW-0472">Membrane</keyword>
<evidence type="ECO:0000313" key="8">
    <source>
        <dbReference type="EMBL" id="SHG14408.1"/>
    </source>
</evidence>
<dbReference type="RefSeq" id="WP_073066843.1">
    <property type="nucleotide sequence ID" value="NZ_FQUS01000020.1"/>
</dbReference>